<proteinExistence type="predicted"/>
<organism evidence="5 6">
    <name type="scientific">Gracilimonas sediminicola</name>
    <dbReference type="NCBI Taxonomy" id="2952158"/>
    <lineage>
        <taxon>Bacteria</taxon>
        <taxon>Pseudomonadati</taxon>
        <taxon>Balneolota</taxon>
        <taxon>Balneolia</taxon>
        <taxon>Balneolales</taxon>
        <taxon>Balneolaceae</taxon>
        <taxon>Gracilimonas</taxon>
    </lineage>
</organism>
<evidence type="ECO:0000259" key="4">
    <source>
        <dbReference type="PROSITE" id="PS51165"/>
    </source>
</evidence>
<dbReference type="PROSITE" id="PS51165">
    <property type="entry name" value="THUMP"/>
    <property type="match status" value="1"/>
</dbReference>
<dbReference type="InterPro" id="IPR004114">
    <property type="entry name" value="THUMP_dom"/>
</dbReference>
<dbReference type="Pfam" id="PF01170">
    <property type="entry name" value="UPF0020"/>
    <property type="match status" value="1"/>
</dbReference>
<dbReference type="SUPFAM" id="SSF53335">
    <property type="entry name" value="S-adenosyl-L-methionine-dependent methyltransferases"/>
    <property type="match status" value="1"/>
</dbReference>
<dbReference type="Proteomes" id="UP001139125">
    <property type="component" value="Unassembled WGS sequence"/>
</dbReference>
<comment type="caution">
    <text evidence="5">The sequence shown here is derived from an EMBL/GenBank/DDBJ whole genome shotgun (WGS) entry which is preliminary data.</text>
</comment>
<keyword evidence="6" id="KW-1185">Reference proteome</keyword>
<feature type="domain" description="THUMP" evidence="4">
    <location>
        <begin position="49"/>
        <end position="160"/>
    </location>
</feature>
<dbReference type="InterPro" id="IPR000241">
    <property type="entry name" value="RlmKL-like_Mtase"/>
</dbReference>
<keyword evidence="1 5" id="KW-0489">Methyltransferase</keyword>
<dbReference type="InterPro" id="IPR029063">
    <property type="entry name" value="SAM-dependent_MTases_sf"/>
</dbReference>
<keyword evidence="3" id="KW-0694">RNA-binding</keyword>
<dbReference type="CDD" id="cd11715">
    <property type="entry name" value="THUMP_AdoMetMT"/>
    <property type="match status" value="1"/>
</dbReference>
<reference evidence="5" key="1">
    <citation type="submission" date="2022-06" db="EMBL/GenBank/DDBJ databases">
        <title>Gracilimonas sp. CAU 1638 isolated from sea sediment.</title>
        <authorList>
            <person name="Kim W."/>
        </authorList>
    </citation>
    <scope>NUCLEOTIDE SEQUENCE</scope>
    <source>
        <strain evidence="5">CAU 1638</strain>
    </source>
</reference>
<sequence length="381" mass="43267">MADFSQKSTISITCPKRITPYLKKELEDLGFPIHKVRHAGIETEGSLNDCMMLNLSLRTAHRVHYRLKDCRPQNADQLYRELVKIPWEDYIDKHGYVSVTSFIKNKTVTNTQFANMKVKDAIVDRIREKTGTRPDSGPNLNKSVVFVFWKNDRAQIYLDTSGESVSRRGYRTETSTAPMQETLAASLILASKWKPGNHFINPMCGSGTIAIEAALQALNKAPGLLRPNYGIKHILGFDEDRWNDLRSDLKNKSNKDFEGRIIATDHDVRAVNATRKNARTAGLDHLIEVKKCDFSETEIPGGDPGVIMLNPPYGDRIGNEKELEPVYAGIGDYFKQEATGWWGYVFTGNFDLAKHIGLRTNQRIEFYNSTIDARLLEYELY</sequence>
<keyword evidence="2" id="KW-0808">Transferase</keyword>
<gene>
    <name evidence="5" type="ORF">NM125_13180</name>
</gene>
<dbReference type="RefSeq" id="WP_255135425.1">
    <property type="nucleotide sequence ID" value="NZ_JANDBC010000003.1"/>
</dbReference>
<dbReference type="InterPro" id="IPR054170">
    <property type="entry name" value="RlmL_1st"/>
</dbReference>
<evidence type="ECO:0000256" key="1">
    <source>
        <dbReference type="ARBA" id="ARBA00022603"/>
    </source>
</evidence>
<dbReference type="SMART" id="SM00981">
    <property type="entry name" value="THUMP"/>
    <property type="match status" value="1"/>
</dbReference>
<accession>A0A9X2L559</accession>
<dbReference type="EMBL" id="JANDBC010000003">
    <property type="protein sequence ID" value="MCP9292534.1"/>
    <property type="molecule type" value="Genomic_DNA"/>
</dbReference>
<dbReference type="GO" id="GO:0008990">
    <property type="term" value="F:rRNA (guanine-N2-)-methyltransferase activity"/>
    <property type="evidence" value="ECO:0007669"/>
    <property type="project" value="TreeGrafter"/>
</dbReference>
<evidence type="ECO:0000256" key="2">
    <source>
        <dbReference type="ARBA" id="ARBA00022679"/>
    </source>
</evidence>
<protein>
    <submittedName>
        <fullName evidence="5">Class I SAM-dependent RNA methyltransferase</fullName>
    </submittedName>
</protein>
<dbReference type="GO" id="GO:0070043">
    <property type="term" value="F:rRNA (guanine-N7-)-methyltransferase activity"/>
    <property type="evidence" value="ECO:0007669"/>
    <property type="project" value="TreeGrafter"/>
</dbReference>
<evidence type="ECO:0000313" key="5">
    <source>
        <dbReference type="EMBL" id="MCP9292534.1"/>
    </source>
</evidence>
<dbReference type="Pfam" id="PF22020">
    <property type="entry name" value="RlmL_1st"/>
    <property type="match status" value="1"/>
</dbReference>
<dbReference type="PANTHER" id="PTHR47313:SF1">
    <property type="entry name" value="RIBOSOMAL RNA LARGE SUBUNIT METHYLTRANSFERASE K_L"/>
    <property type="match status" value="1"/>
</dbReference>
<evidence type="ECO:0000313" key="6">
    <source>
        <dbReference type="Proteomes" id="UP001139125"/>
    </source>
</evidence>
<dbReference type="Pfam" id="PF02926">
    <property type="entry name" value="THUMP"/>
    <property type="match status" value="1"/>
</dbReference>
<dbReference type="AlphaFoldDB" id="A0A9X2L559"/>
<dbReference type="Gene3D" id="3.30.2130.30">
    <property type="match status" value="1"/>
</dbReference>
<dbReference type="Gene3D" id="3.40.50.150">
    <property type="entry name" value="Vaccinia Virus protein VP39"/>
    <property type="match status" value="1"/>
</dbReference>
<name>A0A9X2L559_9BACT</name>
<dbReference type="PANTHER" id="PTHR47313">
    <property type="entry name" value="RIBOSOMAL RNA LARGE SUBUNIT METHYLTRANSFERASE K/L"/>
    <property type="match status" value="1"/>
</dbReference>
<dbReference type="GO" id="GO:0003723">
    <property type="term" value="F:RNA binding"/>
    <property type="evidence" value="ECO:0007669"/>
    <property type="project" value="UniProtKB-UniRule"/>
</dbReference>
<evidence type="ECO:0000256" key="3">
    <source>
        <dbReference type="PROSITE-ProRule" id="PRU00529"/>
    </source>
</evidence>